<dbReference type="Pfam" id="PF07687">
    <property type="entry name" value="M20_dimer"/>
    <property type="match status" value="1"/>
</dbReference>
<dbReference type="GO" id="GO:0008233">
    <property type="term" value="F:peptidase activity"/>
    <property type="evidence" value="ECO:0007669"/>
    <property type="project" value="UniProtKB-KW"/>
</dbReference>
<evidence type="ECO:0000259" key="4">
    <source>
        <dbReference type="Pfam" id="PF07687"/>
    </source>
</evidence>
<keyword evidence="1" id="KW-0645">Protease</keyword>
<dbReference type="InterPro" id="IPR051458">
    <property type="entry name" value="Cyt/Met_Dipeptidase"/>
</dbReference>
<comment type="caution">
    <text evidence="5">The sequence shown here is derived from an EMBL/GenBank/DDBJ whole genome shotgun (WGS) entry which is preliminary data.</text>
</comment>
<dbReference type="PANTHER" id="PTHR43270:SF12">
    <property type="entry name" value="SUCCINYL-DIAMINOPIMELATE DESUCCINYLASE"/>
    <property type="match status" value="1"/>
</dbReference>
<evidence type="ECO:0000256" key="3">
    <source>
        <dbReference type="ARBA" id="ARBA00022801"/>
    </source>
</evidence>
<dbReference type="Gene3D" id="3.30.70.360">
    <property type="match status" value="1"/>
</dbReference>
<feature type="domain" description="Peptidase M20 dimerisation" evidence="4">
    <location>
        <begin position="209"/>
        <end position="359"/>
    </location>
</feature>
<keyword evidence="3" id="KW-0378">Hydrolase</keyword>
<dbReference type="GO" id="GO:0006508">
    <property type="term" value="P:proteolysis"/>
    <property type="evidence" value="ECO:0007669"/>
    <property type="project" value="UniProtKB-KW"/>
</dbReference>
<accession>A0A366CVN7</accession>
<keyword evidence="6" id="KW-1185">Reference proteome</keyword>
<evidence type="ECO:0000256" key="2">
    <source>
        <dbReference type="ARBA" id="ARBA00022723"/>
    </source>
</evidence>
<sequence>MSRQLSIVASESYFDSGEFFDALSQRVAIKSESQNRKDFQPLYTYLEDVMTPELEAMGFKISILPNPVTEEEAPGSWPFLFAERIEDPSALTLLTYGHGDVVLGYDDQWKEGLSPWTLTATGDRWYGRGSADNKAQHTINLASLKSVLNAKDGKLGFNVKVLIETGEEVGSPGLTEFCTLHKEALKADLFLASDGPRLDANSPTVFLGSRGGFNFDLTVNLREGAHHSGNWGGLLSNAGTRLAHAWASMVDAKGRIRVPSLLPNELPDAVREALQDIKVGLDENNPDIDLEWGEPELSPAEQVFGWNTLEMLACKTGNPDNPVNAIPGYAKANCQIRFVVGTDSDNFLKNIRTHLTEQGFDDVEVSQNGEPMHATRLNPDDPWVDWALKSLEKTTNKKTALLPNLGGSIPNYVFSDILGLPTVWVPHSYPACSQHAPNEHVLAPVCREALQIMTGLFWDLSEQGEHIRQARNASKSN</sequence>
<keyword evidence="2" id="KW-0479">Metal-binding</keyword>
<dbReference type="PANTHER" id="PTHR43270">
    <property type="entry name" value="BETA-ALA-HIS DIPEPTIDASE"/>
    <property type="match status" value="1"/>
</dbReference>
<dbReference type="Proteomes" id="UP000252086">
    <property type="component" value="Unassembled WGS sequence"/>
</dbReference>
<evidence type="ECO:0000256" key="1">
    <source>
        <dbReference type="ARBA" id="ARBA00022670"/>
    </source>
</evidence>
<dbReference type="Gene3D" id="3.40.630.10">
    <property type="entry name" value="Zn peptidases"/>
    <property type="match status" value="1"/>
</dbReference>
<dbReference type="NCBIfam" id="NF005478">
    <property type="entry name" value="PRK07079.1"/>
    <property type="match status" value="1"/>
</dbReference>
<reference evidence="5 6" key="1">
    <citation type="submission" date="2018-06" db="EMBL/GenBank/DDBJ databases">
        <title>Genomic Encyclopedia of Type Strains, Phase III (KMG-III): the genomes of soil and plant-associated and newly described type strains.</title>
        <authorList>
            <person name="Whitman W."/>
        </authorList>
    </citation>
    <scope>NUCLEOTIDE SEQUENCE [LARGE SCALE GENOMIC DNA]</scope>
    <source>
        <strain evidence="5 6">CECT 7732</strain>
    </source>
</reference>
<evidence type="ECO:0000313" key="5">
    <source>
        <dbReference type="EMBL" id="RBO80148.1"/>
    </source>
</evidence>
<dbReference type="RefSeq" id="WP_113875242.1">
    <property type="nucleotide sequence ID" value="NZ_QNRF01000008.1"/>
</dbReference>
<evidence type="ECO:0000313" key="6">
    <source>
        <dbReference type="Proteomes" id="UP000252086"/>
    </source>
</evidence>
<dbReference type="EMBL" id="QNRF01000008">
    <property type="protein sequence ID" value="RBO80148.1"/>
    <property type="molecule type" value="Genomic_DNA"/>
</dbReference>
<dbReference type="SUPFAM" id="SSF53187">
    <property type="entry name" value="Zn-dependent exopeptidases"/>
    <property type="match status" value="1"/>
</dbReference>
<dbReference type="GO" id="GO:0046872">
    <property type="term" value="F:metal ion binding"/>
    <property type="evidence" value="ECO:0007669"/>
    <property type="project" value="UniProtKB-KW"/>
</dbReference>
<organism evidence="5 6">
    <name type="scientific">Marinomonas aquiplantarum</name>
    <dbReference type="NCBI Taxonomy" id="491951"/>
    <lineage>
        <taxon>Bacteria</taxon>
        <taxon>Pseudomonadati</taxon>
        <taxon>Pseudomonadota</taxon>
        <taxon>Gammaproteobacteria</taxon>
        <taxon>Oceanospirillales</taxon>
        <taxon>Oceanospirillaceae</taxon>
        <taxon>Marinomonas</taxon>
    </lineage>
</organism>
<gene>
    <name evidence="5" type="ORF">DFP76_10811</name>
</gene>
<dbReference type="Pfam" id="PF01546">
    <property type="entry name" value="Peptidase_M20"/>
    <property type="match status" value="1"/>
</dbReference>
<name>A0A366CVN7_9GAMM</name>
<dbReference type="InterPro" id="IPR002933">
    <property type="entry name" value="Peptidase_M20"/>
</dbReference>
<dbReference type="InterPro" id="IPR011650">
    <property type="entry name" value="Peptidase_M20_dimer"/>
</dbReference>
<dbReference type="AlphaFoldDB" id="A0A366CVN7"/>
<protein>
    <submittedName>
        <fullName evidence="5">Acetylornithine deacetylase/succinyl-diaminopimelate desuccinylase-like protein</fullName>
    </submittedName>
</protein>
<dbReference type="OrthoDB" id="9761532at2"/>
<proteinExistence type="predicted"/>